<feature type="region of interest" description="Disordered" evidence="1">
    <location>
        <begin position="37"/>
        <end position="62"/>
    </location>
</feature>
<proteinExistence type="predicted"/>
<dbReference type="AlphaFoldDB" id="A0A9W6Z3B7"/>
<evidence type="ECO:0000256" key="1">
    <source>
        <dbReference type="SAM" id="MobiDB-lite"/>
    </source>
</evidence>
<keyword evidence="3" id="KW-1185">Reference proteome</keyword>
<sequence>MSTNNIPLLDDEIQEVASTDLAAPQTKKRCIQRVKQQTLDGKACDPEKSKSNNPSGRPGHWSHEFLNKNTNTKIATCPSCHKEIKDPKRQVNLDYFRRCKKFIDHHPRAEEFRARDLKETEEMMESKRQPTLQECQNKAPYAIDYLKKEIVLFMLRNNLPFSFLDIIENHIFFKLHPAYVHFGSSACKKTVLPRLYEESKLEKMSFIANAKVLTLVTDGWETRKKVSVYSLNLVNEKCDECYLELFPMENGSAETVFKTVVEKLSV</sequence>
<gene>
    <name evidence="2" type="ORF">Amon01_000597000</name>
</gene>
<evidence type="ECO:0000313" key="2">
    <source>
        <dbReference type="EMBL" id="GMG40194.1"/>
    </source>
</evidence>
<dbReference type="Proteomes" id="UP001165063">
    <property type="component" value="Unassembled WGS sequence"/>
</dbReference>
<accession>A0A9W6Z3B7</accession>
<name>A0A9W6Z3B7_AMBMO</name>
<dbReference type="OrthoDB" id="117690at2759"/>
<dbReference type="EMBL" id="BSXU01003577">
    <property type="protein sequence ID" value="GMG40194.1"/>
    <property type="molecule type" value="Genomic_DNA"/>
</dbReference>
<evidence type="ECO:0000313" key="3">
    <source>
        <dbReference type="Proteomes" id="UP001165063"/>
    </source>
</evidence>
<reference evidence="2" key="1">
    <citation type="submission" date="2023-04" db="EMBL/GenBank/DDBJ databases">
        <title>Ambrosiozyma monospora NBRC 1965.</title>
        <authorList>
            <person name="Ichikawa N."/>
            <person name="Sato H."/>
            <person name="Tonouchi N."/>
        </authorList>
    </citation>
    <scope>NUCLEOTIDE SEQUENCE</scope>
    <source>
        <strain evidence="2">NBRC 1965</strain>
    </source>
</reference>
<protein>
    <submittedName>
        <fullName evidence="2">Unnamed protein product</fullName>
    </submittedName>
</protein>
<comment type="caution">
    <text evidence="2">The sequence shown here is derived from an EMBL/GenBank/DDBJ whole genome shotgun (WGS) entry which is preliminary data.</text>
</comment>
<organism evidence="2 3">
    <name type="scientific">Ambrosiozyma monospora</name>
    <name type="common">Yeast</name>
    <name type="synonym">Endomycopsis monosporus</name>
    <dbReference type="NCBI Taxonomy" id="43982"/>
    <lineage>
        <taxon>Eukaryota</taxon>
        <taxon>Fungi</taxon>
        <taxon>Dikarya</taxon>
        <taxon>Ascomycota</taxon>
        <taxon>Saccharomycotina</taxon>
        <taxon>Pichiomycetes</taxon>
        <taxon>Pichiales</taxon>
        <taxon>Pichiaceae</taxon>
        <taxon>Ambrosiozyma</taxon>
    </lineage>
</organism>